<dbReference type="InterPro" id="IPR015231">
    <property type="entry name" value="DUF1934"/>
</dbReference>
<organism evidence="1 2">
    <name type="scientific">Clostridium paraputrificum</name>
    <dbReference type="NCBI Taxonomy" id="29363"/>
    <lineage>
        <taxon>Bacteria</taxon>
        <taxon>Bacillati</taxon>
        <taxon>Bacillota</taxon>
        <taxon>Clostridia</taxon>
        <taxon>Eubacteriales</taxon>
        <taxon>Clostridiaceae</taxon>
        <taxon>Clostridium</taxon>
    </lineage>
</organism>
<dbReference type="Proteomes" id="UP000092714">
    <property type="component" value="Unassembled WGS sequence"/>
</dbReference>
<dbReference type="Gene3D" id="2.40.128.20">
    <property type="match status" value="1"/>
</dbReference>
<gene>
    <name evidence="1" type="ORF">CP373A1_04015</name>
</gene>
<reference evidence="1 2" key="1">
    <citation type="submission" date="2016-06" db="EMBL/GenBank/DDBJ databases">
        <authorList>
            <person name="Kjaerup R.B."/>
            <person name="Dalgaard T.S."/>
            <person name="Juul-Madsen H.R."/>
        </authorList>
    </citation>
    <scope>NUCLEOTIDE SEQUENCE [LARGE SCALE GENOMIC DNA]</scope>
    <source>
        <strain evidence="1 2">373-A1</strain>
    </source>
</reference>
<dbReference type="OrthoDB" id="1680906at2"/>
<evidence type="ECO:0000313" key="1">
    <source>
        <dbReference type="EMBL" id="OBY11566.1"/>
    </source>
</evidence>
<evidence type="ECO:0000313" key="2">
    <source>
        <dbReference type="Proteomes" id="UP000092714"/>
    </source>
</evidence>
<protein>
    <recommendedName>
        <fullName evidence="3">Beta-barrel protein YwiB</fullName>
    </recommendedName>
</protein>
<name>A0A173XF25_9CLOT</name>
<dbReference type="Pfam" id="PF09148">
    <property type="entry name" value="DUF1934"/>
    <property type="match status" value="1"/>
</dbReference>
<proteinExistence type="predicted"/>
<dbReference type="RefSeq" id="WP_027097082.1">
    <property type="nucleotide sequence ID" value="NZ_CABHIH010000002.1"/>
</dbReference>
<keyword evidence="2" id="KW-1185">Reference proteome</keyword>
<evidence type="ECO:0008006" key="3">
    <source>
        <dbReference type="Google" id="ProtNLM"/>
    </source>
</evidence>
<comment type="caution">
    <text evidence="1">The sequence shown here is derived from an EMBL/GenBank/DDBJ whole genome shotgun (WGS) entry which is preliminary data.</text>
</comment>
<sequence length="139" mass="15324">MEKKAIISIVSNASMEDGDVIEVVSPGKYIKMDSGYKAVYEETEISGMEGTTTILTIKDKEVLLEREGTTSTKMLFNEKEPSVSLYNTPYGMMEITINTKKLNVEVNDNGGNIKIDYDMAIAGQEVLTTSLSLNVRANK</sequence>
<dbReference type="GeneID" id="42774916"/>
<dbReference type="AlphaFoldDB" id="A0A173XF25"/>
<dbReference type="EMBL" id="MAPZ01000011">
    <property type="protein sequence ID" value="OBY11566.1"/>
    <property type="molecule type" value="Genomic_DNA"/>
</dbReference>
<dbReference type="InterPro" id="IPR012674">
    <property type="entry name" value="Calycin"/>
</dbReference>
<dbReference type="SUPFAM" id="SSF50814">
    <property type="entry name" value="Lipocalins"/>
    <property type="match status" value="1"/>
</dbReference>
<accession>A0A173XF25</accession>
<dbReference type="eggNOG" id="COG4506">
    <property type="taxonomic scope" value="Bacteria"/>
</dbReference>